<dbReference type="EMBL" id="ML977339">
    <property type="protein sequence ID" value="KAF2110240.1"/>
    <property type="molecule type" value="Genomic_DNA"/>
</dbReference>
<evidence type="ECO:0000259" key="1">
    <source>
        <dbReference type="PROSITE" id="PS51186"/>
    </source>
</evidence>
<feature type="domain" description="N-acetyltransferase" evidence="1">
    <location>
        <begin position="28"/>
        <end position="191"/>
    </location>
</feature>
<dbReference type="Proteomes" id="UP000799770">
    <property type="component" value="Unassembled WGS sequence"/>
</dbReference>
<dbReference type="Pfam" id="PF13302">
    <property type="entry name" value="Acetyltransf_3"/>
    <property type="match status" value="1"/>
</dbReference>
<reference evidence="2" key="1">
    <citation type="journal article" date="2020" name="Stud. Mycol.">
        <title>101 Dothideomycetes genomes: a test case for predicting lifestyles and emergence of pathogens.</title>
        <authorList>
            <person name="Haridas S."/>
            <person name="Albert R."/>
            <person name="Binder M."/>
            <person name="Bloem J."/>
            <person name="Labutti K."/>
            <person name="Salamov A."/>
            <person name="Andreopoulos B."/>
            <person name="Baker S."/>
            <person name="Barry K."/>
            <person name="Bills G."/>
            <person name="Bluhm B."/>
            <person name="Cannon C."/>
            <person name="Castanera R."/>
            <person name="Culley D."/>
            <person name="Daum C."/>
            <person name="Ezra D."/>
            <person name="Gonzalez J."/>
            <person name="Henrissat B."/>
            <person name="Kuo A."/>
            <person name="Liang C."/>
            <person name="Lipzen A."/>
            <person name="Lutzoni F."/>
            <person name="Magnuson J."/>
            <person name="Mondo S."/>
            <person name="Nolan M."/>
            <person name="Ohm R."/>
            <person name="Pangilinan J."/>
            <person name="Park H.-J."/>
            <person name="Ramirez L."/>
            <person name="Alfaro M."/>
            <person name="Sun H."/>
            <person name="Tritt A."/>
            <person name="Yoshinaga Y."/>
            <person name="Zwiers L.-H."/>
            <person name="Turgeon B."/>
            <person name="Goodwin S."/>
            <person name="Spatafora J."/>
            <person name="Crous P."/>
            <person name="Grigoriev I."/>
        </authorList>
    </citation>
    <scope>NUCLEOTIDE SEQUENCE</scope>
    <source>
        <strain evidence="2">CBS 627.86</strain>
    </source>
</reference>
<dbReference type="GO" id="GO:0016747">
    <property type="term" value="F:acyltransferase activity, transferring groups other than amino-acyl groups"/>
    <property type="evidence" value="ECO:0007669"/>
    <property type="project" value="InterPro"/>
</dbReference>
<dbReference type="PROSITE" id="PS51186">
    <property type="entry name" value="GNAT"/>
    <property type="match status" value="1"/>
</dbReference>
<protein>
    <submittedName>
        <fullName evidence="2">Acyl-CoA N-acyltransferase</fullName>
    </submittedName>
</protein>
<gene>
    <name evidence="2" type="ORF">BDV96DRAFT_584608</name>
</gene>
<dbReference type="PANTHER" id="PTHR43792">
    <property type="entry name" value="GNAT FAMILY, PUTATIVE (AFU_ORTHOLOGUE AFUA_3G00765)-RELATED-RELATED"/>
    <property type="match status" value="1"/>
</dbReference>
<dbReference type="InterPro" id="IPR000182">
    <property type="entry name" value="GNAT_dom"/>
</dbReference>
<organism evidence="2 3">
    <name type="scientific">Lophiotrema nucula</name>
    <dbReference type="NCBI Taxonomy" id="690887"/>
    <lineage>
        <taxon>Eukaryota</taxon>
        <taxon>Fungi</taxon>
        <taxon>Dikarya</taxon>
        <taxon>Ascomycota</taxon>
        <taxon>Pezizomycotina</taxon>
        <taxon>Dothideomycetes</taxon>
        <taxon>Pleosporomycetidae</taxon>
        <taxon>Pleosporales</taxon>
        <taxon>Lophiotremataceae</taxon>
        <taxon>Lophiotrema</taxon>
    </lineage>
</organism>
<evidence type="ECO:0000313" key="2">
    <source>
        <dbReference type="EMBL" id="KAF2110240.1"/>
    </source>
</evidence>
<dbReference type="InterPro" id="IPR051531">
    <property type="entry name" value="N-acetyltransferase"/>
</dbReference>
<evidence type="ECO:0000313" key="3">
    <source>
        <dbReference type="Proteomes" id="UP000799770"/>
    </source>
</evidence>
<keyword evidence="2" id="KW-0808">Transferase</keyword>
<dbReference type="AlphaFoldDB" id="A0A6A5YTA1"/>
<name>A0A6A5YTA1_9PLEO</name>
<dbReference type="InterPro" id="IPR016181">
    <property type="entry name" value="Acyl_CoA_acyltransferase"/>
</dbReference>
<dbReference type="Gene3D" id="3.40.630.30">
    <property type="match status" value="1"/>
</dbReference>
<dbReference type="SUPFAM" id="SSF55729">
    <property type="entry name" value="Acyl-CoA N-acyltransferases (Nat)"/>
    <property type="match status" value="1"/>
</dbReference>
<dbReference type="OrthoDB" id="64477at2759"/>
<accession>A0A6A5YTA1</accession>
<dbReference type="CDD" id="cd04301">
    <property type="entry name" value="NAT_SF"/>
    <property type="match status" value="1"/>
</dbReference>
<sequence>MTFYTHTTNLSTKGHAHLQMSSLRFPQLELRLPVADDAEALLHLFSDSRNVQYDKSCDGLDSAFAIDGLINQWQDVGHPLERANVVIVVDGELVGTGGIGWIGHRKSDNILYGDAGIMIDTDYRGKGYAYEALCMIIDHGFRVLGMEEVHVACVDANRALKGLMNVKLGFEATPTQDQLFGNEWIWRITKEMWHKSRHSPERHSNTGV</sequence>
<proteinExistence type="predicted"/>
<keyword evidence="3" id="KW-1185">Reference proteome</keyword>
<keyword evidence="2" id="KW-0012">Acyltransferase</keyword>